<evidence type="ECO:0000313" key="2">
    <source>
        <dbReference type="EMBL" id="TNC48723.1"/>
    </source>
</evidence>
<dbReference type="InterPro" id="IPR009200">
    <property type="entry name" value="DUF1269_membrane"/>
</dbReference>
<dbReference type="OrthoDB" id="275223at2"/>
<dbReference type="Pfam" id="PF06897">
    <property type="entry name" value="DUF1269"/>
    <property type="match status" value="1"/>
</dbReference>
<protein>
    <submittedName>
        <fullName evidence="2">DUF1269 domain-containing protein</fullName>
    </submittedName>
</protein>
<gene>
    <name evidence="2" type="ORF">FHG66_12960</name>
</gene>
<evidence type="ECO:0000256" key="1">
    <source>
        <dbReference type="SAM" id="MobiDB-lite"/>
    </source>
</evidence>
<dbReference type="RefSeq" id="WP_139077434.1">
    <property type="nucleotide sequence ID" value="NZ_VDFU01000015.1"/>
</dbReference>
<dbReference type="AlphaFoldDB" id="A0A5C4MVM0"/>
<keyword evidence="3" id="KW-1185">Reference proteome</keyword>
<evidence type="ECO:0000313" key="3">
    <source>
        <dbReference type="Proteomes" id="UP000305887"/>
    </source>
</evidence>
<dbReference type="EMBL" id="VDFU01000015">
    <property type="protein sequence ID" value="TNC48723.1"/>
    <property type="molecule type" value="Genomic_DNA"/>
</dbReference>
<reference evidence="2 3" key="1">
    <citation type="submission" date="2019-06" db="EMBL/GenBank/DDBJ databases">
        <title>YIM 131921 draft genome.</title>
        <authorList>
            <person name="Jiang L."/>
        </authorList>
    </citation>
    <scope>NUCLEOTIDE SEQUENCE [LARGE SCALE GENOMIC DNA]</scope>
    <source>
        <strain evidence="2 3">YIM 131921</strain>
    </source>
</reference>
<feature type="region of interest" description="Disordered" evidence="1">
    <location>
        <begin position="176"/>
        <end position="209"/>
    </location>
</feature>
<proteinExistence type="predicted"/>
<organism evidence="2 3">
    <name type="scientific">Rubellimicrobium rubrum</name>
    <dbReference type="NCBI Taxonomy" id="2585369"/>
    <lineage>
        <taxon>Bacteria</taxon>
        <taxon>Pseudomonadati</taxon>
        <taxon>Pseudomonadota</taxon>
        <taxon>Alphaproteobacteria</taxon>
        <taxon>Rhodobacterales</taxon>
        <taxon>Roseobacteraceae</taxon>
        <taxon>Rubellimicrobium</taxon>
    </lineage>
</organism>
<comment type="caution">
    <text evidence="2">The sequence shown here is derived from an EMBL/GenBank/DDBJ whole genome shotgun (WGS) entry which is preliminary data.</text>
</comment>
<sequence>MSDLIVIAFSDDASAFRARAEFVQLQRDYLVEMEDVVVVTRSAEGQVQLHQAVNMTAAGAMGGTLWGTMIGLLFLNPLLGAAAGAAAGALSGSLTDLGIEDDFLREVGGSLDSGGAALAVLLRKFTADRVIDRLGSMGGRVLQTSLPQDLEERLRARLALGAGMIAPVPTTPAAEDISAAPAPGLGGAPGHVSSAVIPTASGGAVSEEP</sequence>
<dbReference type="Proteomes" id="UP000305887">
    <property type="component" value="Unassembled WGS sequence"/>
</dbReference>
<name>A0A5C4MVM0_9RHOB</name>
<accession>A0A5C4MVM0</accession>